<evidence type="ECO:0000256" key="3">
    <source>
        <dbReference type="ARBA" id="ARBA00022692"/>
    </source>
</evidence>
<dbReference type="GO" id="GO:0005886">
    <property type="term" value="C:plasma membrane"/>
    <property type="evidence" value="ECO:0007669"/>
    <property type="project" value="TreeGrafter"/>
</dbReference>
<evidence type="ECO:0000256" key="5">
    <source>
        <dbReference type="ARBA" id="ARBA00023136"/>
    </source>
</evidence>
<feature type="transmembrane region" description="Helical" evidence="6">
    <location>
        <begin position="83"/>
        <end position="101"/>
    </location>
</feature>
<gene>
    <name evidence="8" type="ORF">FC81_GL001984</name>
</gene>
<keyword evidence="3 6" id="KW-0812">Transmembrane</keyword>
<organism evidence="8 9">
    <name type="scientific">Liquorilactobacillus capillatus DSM 19910</name>
    <dbReference type="NCBI Taxonomy" id="1423731"/>
    <lineage>
        <taxon>Bacteria</taxon>
        <taxon>Bacillati</taxon>
        <taxon>Bacillota</taxon>
        <taxon>Bacilli</taxon>
        <taxon>Lactobacillales</taxon>
        <taxon>Lactobacillaceae</taxon>
        <taxon>Liquorilactobacillus</taxon>
    </lineage>
</organism>
<keyword evidence="9" id="KW-1185">Reference proteome</keyword>
<proteinExistence type="inferred from homology"/>
<evidence type="ECO:0000256" key="2">
    <source>
        <dbReference type="ARBA" id="ARBA00009399"/>
    </source>
</evidence>
<accession>A0A0R1M6M8</accession>
<keyword evidence="4 6" id="KW-1133">Transmembrane helix</keyword>
<comment type="similarity">
    <text evidence="2">Belongs to the GtrA family.</text>
</comment>
<dbReference type="Pfam" id="PF04138">
    <property type="entry name" value="GtrA_DPMS_TM"/>
    <property type="match status" value="1"/>
</dbReference>
<evidence type="ECO:0000256" key="1">
    <source>
        <dbReference type="ARBA" id="ARBA00004141"/>
    </source>
</evidence>
<protein>
    <recommendedName>
        <fullName evidence="7">GtrA/DPMS transmembrane domain-containing protein</fullName>
    </recommendedName>
</protein>
<evidence type="ECO:0000313" key="8">
    <source>
        <dbReference type="EMBL" id="KRL00626.1"/>
    </source>
</evidence>
<comment type="caution">
    <text evidence="8">The sequence shown here is derived from an EMBL/GenBank/DDBJ whole genome shotgun (WGS) entry which is preliminary data.</text>
</comment>
<dbReference type="PATRIC" id="fig|1423731.3.peg.2039"/>
<evidence type="ECO:0000256" key="4">
    <source>
        <dbReference type="ARBA" id="ARBA00022989"/>
    </source>
</evidence>
<sequence length="145" mass="16967">MKGHIRTMIDRLKRLFDVTMLKFIVVGIANTVFGMAIMFIFYNLFHFNYWVSSASNYIFGSILSYFLNKYFTFQNKSKDKRIIIRFIINITLCYLIAYGIAQPVMKALFSGFPMKIQENSAMLAGTILFVGLNYLGQRFWAFKKE</sequence>
<dbReference type="STRING" id="1423731.FC81_GL001984"/>
<keyword evidence="5 6" id="KW-0472">Membrane</keyword>
<dbReference type="PANTHER" id="PTHR38459">
    <property type="entry name" value="PROPHAGE BACTOPRENOL-LINKED GLUCOSE TRANSLOCASE HOMOLOG"/>
    <property type="match status" value="1"/>
</dbReference>
<feature type="transmembrane region" description="Helical" evidence="6">
    <location>
        <begin position="21"/>
        <end position="42"/>
    </location>
</feature>
<evidence type="ECO:0000313" key="9">
    <source>
        <dbReference type="Proteomes" id="UP000051621"/>
    </source>
</evidence>
<evidence type="ECO:0000256" key="6">
    <source>
        <dbReference type="SAM" id="Phobius"/>
    </source>
</evidence>
<feature type="transmembrane region" description="Helical" evidence="6">
    <location>
        <begin position="121"/>
        <end position="141"/>
    </location>
</feature>
<feature type="domain" description="GtrA/DPMS transmembrane" evidence="7">
    <location>
        <begin position="22"/>
        <end position="142"/>
    </location>
</feature>
<reference evidence="8 9" key="1">
    <citation type="journal article" date="2015" name="Genome Announc.">
        <title>Expanding the biotechnology potential of lactobacilli through comparative genomics of 213 strains and associated genera.</title>
        <authorList>
            <person name="Sun Z."/>
            <person name="Harris H.M."/>
            <person name="McCann A."/>
            <person name="Guo C."/>
            <person name="Argimon S."/>
            <person name="Zhang W."/>
            <person name="Yang X."/>
            <person name="Jeffery I.B."/>
            <person name="Cooney J.C."/>
            <person name="Kagawa T.F."/>
            <person name="Liu W."/>
            <person name="Song Y."/>
            <person name="Salvetti E."/>
            <person name="Wrobel A."/>
            <person name="Rasinkangas P."/>
            <person name="Parkhill J."/>
            <person name="Rea M.C."/>
            <person name="O'Sullivan O."/>
            <person name="Ritari J."/>
            <person name="Douillard F.P."/>
            <person name="Paul Ross R."/>
            <person name="Yang R."/>
            <person name="Briner A.E."/>
            <person name="Felis G.E."/>
            <person name="de Vos W.M."/>
            <person name="Barrangou R."/>
            <person name="Klaenhammer T.R."/>
            <person name="Caufield P.W."/>
            <person name="Cui Y."/>
            <person name="Zhang H."/>
            <person name="O'Toole P.W."/>
        </authorList>
    </citation>
    <scope>NUCLEOTIDE SEQUENCE [LARGE SCALE GENOMIC DNA]</scope>
    <source>
        <strain evidence="8 9">DSM 19910</strain>
    </source>
</reference>
<dbReference type="AlphaFoldDB" id="A0A0R1M6M8"/>
<dbReference type="InterPro" id="IPR051401">
    <property type="entry name" value="GtrA_CellWall_Glycosyl"/>
</dbReference>
<dbReference type="PANTHER" id="PTHR38459:SF1">
    <property type="entry name" value="PROPHAGE BACTOPRENOL-LINKED GLUCOSE TRANSLOCASE HOMOLOG"/>
    <property type="match status" value="1"/>
</dbReference>
<evidence type="ECO:0000259" key="7">
    <source>
        <dbReference type="Pfam" id="PF04138"/>
    </source>
</evidence>
<comment type="subcellular location">
    <subcellularLocation>
        <location evidence="1">Membrane</location>
        <topology evidence="1">Multi-pass membrane protein</topology>
    </subcellularLocation>
</comment>
<dbReference type="Proteomes" id="UP000051621">
    <property type="component" value="Unassembled WGS sequence"/>
</dbReference>
<feature type="transmembrane region" description="Helical" evidence="6">
    <location>
        <begin position="54"/>
        <end position="71"/>
    </location>
</feature>
<dbReference type="GO" id="GO:0000271">
    <property type="term" value="P:polysaccharide biosynthetic process"/>
    <property type="evidence" value="ECO:0007669"/>
    <property type="project" value="InterPro"/>
</dbReference>
<dbReference type="EMBL" id="AZEF01000041">
    <property type="protein sequence ID" value="KRL00626.1"/>
    <property type="molecule type" value="Genomic_DNA"/>
</dbReference>
<name>A0A0R1M6M8_9LACO</name>
<dbReference type="InterPro" id="IPR007267">
    <property type="entry name" value="GtrA_DPMS_TM"/>
</dbReference>